<keyword evidence="2" id="KW-1185">Reference proteome</keyword>
<reference evidence="1 2" key="1">
    <citation type="submission" date="2014-09" db="EMBL/GenBank/DDBJ databases">
        <authorList>
            <person name="Magalhaes I.L.F."/>
            <person name="Oliveira U."/>
            <person name="Santos F.R."/>
            <person name="Vidigal T.H.D.A."/>
            <person name="Brescovit A.D."/>
            <person name="Santos A.J."/>
        </authorList>
    </citation>
    <scope>NUCLEOTIDE SEQUENCE [LARGE SCALE GENOMIC DNA]</scope>
</reference>
<evidence type="ECO:0008006" key="3">
    <source>
        <dbReference type="Google" id="ProtNLM"/>
    </source>
</evidence>
<evidence type="ECO:0000313" key="1">
    <source>
        <dbReference type="EMBL" id="CEH17656.1"/>
    </source>
</evidence>
<dbReference type="PANTHER" id="PTHR14187">
    <property type="entry name" value="ALPHA KINASE/ELONGATION FACTOR 2 KINASE"/>
    <property type="match status" value="1"/>
</dbReference>
<dbReference type="OrthoDB" id="2963168at2759"/>
<name>A0A0P1BPG2_9BASI</name>
<evidence type="ECO:0000313" key="2">
    <source>
        <dbReference type="Proteomes" id="UP000054845"/>
    </source>
</evidence>
<sequence>MPNPQVPHKGPKELIIALDFGTTYSGVAICLLNPGEVPDPRPVMPWPGVGWAKFASIVYYTTANGGLHAYGSADELESTEIEDALAAGELEAARNFKLCLNPDHIEVQGLDDVKTLVNLPCNKQAVRVTADLLQLAWRDLQSWIAKRGGMLDIAMKQGVDIKLTMSHPNGWEGSQQSALRRACEMAKITSSPDHKVELTFIAEGEACLHFVSSQLEDEDVVVVVDAGGGTIDISTYECSNGVYNEVALPDCLYAGSITLDQAAKTLVDSLLEDTSARNRAYKEWKRVKLLLKETTKDVTLSLYMDEDTTPPPNTTRRNAPAHVKGSDLIITKAGIKDIFKSSVDSTVSSILEKMDYCANLREALQVNRVVFLGGLGESQYYRSEVEKRIIASGASRVAFCKADEAHSKAVALGAARAAASNIVELHIAPMHFGIEVQMEFDASNPEHRLRAHKKYQDPVTGKWFLGGIFSRLISKGERGSNNAGPSEPFSITTWTDNVACTDDEVFAFRGHECPEWLDEGNFDKLLRVRLDIAREDFECEAKVNAEGLEVYEWNYELQFCLFGTELEAVCSQGSKSCKFRASHPGIVAAAKRFTKPVQQAKSNKRPRRKSFNHE</sequence>
<protein>
    <recommendedName>
        <fullName evidence="3">Molecular chaperones HSP70/HSC70, HSP70 superfamily</fullName>
    </recommendedName>
</protein>
<proteinExistence type="predicted"/>
<dbReference type="PANTHER" id="PTHR14187:SF82">
    <property type="entry name" value="FAMILY CHAPERONE, PUTATIVE (AFU_ORTHOLOGUE AFUA_7G08575)-RELATED"/>
    <property type="match status" value="1"/>
</dbReference>
<dbReference type="InterPro" id="IPR043129">
    <property type="entry name" value="ATPase_NBD"/>
</dbReference>
<dbReference type="SUPFAM" id="SSF53067">
    <property type="entry name" value="Actin-like ATPase domain"/>
    <property type="match status" value="2"/>
</dbReference>
<organism evidence="1 2">
    <name type="scientific">Ceraceosorus bombacis</name>
    <dbReference type="NCBI Taxonomy" id="401625"/>
    <lineage>
        <taxon>Eukaryota</taxon>
        <taxon>Fungi</taxon>
        <taxon>Dikarya</taxon>
        <taxon>Basidiomycota</taxon>
        <taxon>Ustilaginomycotina</taxon>
        <taxon>Exobasidiomycetes</taxon>
        <taxon>Ceraceosorales</taxon>
        <taxon>Ceraceosoraceae</taxon>
        <taxon>Ceraceosorus</taxon>
    </lineage>
</organism>
<dbReference type="EMBL" id="CCYA01000265">
    <property type="protein sequence ID" value="CEH17656.1"/>
    <property type="molecule type" value="Genomic_DNA"/>
</dbReference>
<dbReference type="Gene3D" id="3.30.420.40">
    <property type="match status" value="2"/>
</dbReference>
<dbReference type="STRING" id="401625.A0A0P1BPG2"/>
<dbReference type="Gene3D" id="3.90.640.10">
    <property type="entry name" value="Actin, Chain A, domain 4"/>
    <property type="match status" value="1"/>
</dbReference>
<dbReference type="CDD" id="cd10170">
    <property type="entry name" value="ASKHA_NBD_HSP70"/>
    <property type="match status" value="1"/>
</dbReference>
<dbReference type="AlphaFoldDB" id="A0A0P1BPG2"/>
<accession>A0A0P1BPG2</accession>
<dbReference type="Proteomes" id="UP000054845">
    <property type="component" value="Unassembled WGS sequence"/>
</dbReference>